<protein>
    <recommendedName>
        <fullName evidence="14">Olfactory receptor</fullName>
    </recommendedName>
</protein>
<keyword evidence="5 14" id="KW-0552">Olfaction</keyword>
<evidence type="ECO:0000313" key="16">
    <source>
        <dbReference type="EMBL" id="OCT66429.1"/>
    </source>
</evidence>
<keyword evidence="7 13" id="KW-0297">G-protein coupled receptor</keyword>
<evidence type="ECO:0000256" key="4">
    <source>
        <dbReference type="ARBA" id="ARBA00022692"/>
    </source>
</evidence>
<name>A0A974C4P2_XENLA</name>
<keyword evidence="12 13" id="KW-0807">Transducer</keyword>
<dbReference type="InterPro" id="IPR017452">
    <property type="entry name" value="GPCR_Rhodpsn_7TM"/>
</dbReference>
<keyword evidence="6 14" id="KW-1133">Transmembrane helix</keyword>
<dbReference type="FunFam" id="1.20.1070.10:FF:000010">
    <property type="entry name" value="Olfactory receptor"/>
    <property type="match status" value="1"/>
</dbReference>
<keyword evidence="2 14" id="KW-1003">Cell membrane</keyword>
<evidence type="ECO:0000256" key="10">
    <source>
        <dbReference type="ARBA" id="ARBA00023170"/>
    </source>
</evidence>
<proteinExistence type="inferred from homology"/>
<dbReference type="SUPFAM" id="SSF81321">
    <property type="entry name" value="Family A G protein-coupled receptor-like"/>
    <property type="match status" value="1"/>
</dbReference>
<evidence type="ECO:0000256" key="13">
    <source>
        <dbReference type="RuleBase" id="RU000688"/>
    </source>
</evidence>
<feature type="transmembrane region" description="Helical" evidence="14">
    <location>
        <begin position="273"/>
        <end position="292"/>
    </location>
</feature>
<evidence type="ECO:0000256" key="8">
    <source>
        <dbReference type="ARBA" id="ARBA00023136"/>
    </source>
</evidence>
<evidence type="ECO:0000256" key="6">
    <source>
        <dbReference type="ARBA" id="ARBA00022989"/>
    </source>
</evidence>
<dbReference type="CDD" id="cd15911">
    <property type="entry name" value="7tmA_OR11A-like"/>
    <property type="match status" value="1"/>
</dbReference>
<organism evidence="16 17">
    <name type="scientific">Xenopus laevis</name>
    <name type="common">African clawed frog</name>
    <dbReference type="NCBI Taxonomy" id="8355"/>
    <lineage>
        <taxon>Eukaryota</taxon>
        <taxon>Metazoa</taxon>
        <taxon>Chordata</taxon>
        <taxon>Craniata</taxon>
        <taxon>Vertebrata</taxon>
        <taxon>Euteleostomi</taxon>
        <taxon>Amphibia</taxon>
        <taxon>Batrachia</taxon>
        <taxon>Anura</taxon>
        <taxon>Pipoidea</taxon>
        <taxon>Pipidae</taxon>
        <taxon>Xenopodinae</taxon>
        <taxon>Xenopus</taxon>
        <taxon>Xenopus</taxon>
    </lineage>
</organism>
<dbReference type="Gene3D" id="1.20.1070.10">
    <property type="entry name" value="Rhodopsin 7-helix transmembrane proteins"/>
    <property type="match status" value="1"/>
</dbReference>
<dbReference type="PANTHER" id="PTHR24242">
    <property type="entry name" value="G-PROTEIN COUPLED RECEPTOR"/>
    <property type="match status" value="1"/>
</dbReference>
<dbReference type="PROSITE" id="PS00237">
    <property type="entry name" value="G_PROTEIN_RECEP_F1_1"/>
    <property type="match status" value="1"/>
</dbReference>
<feature type="transmembrane region" description="Helical" evidence="14">
    <location>
        <begin position="144"/>
        <end position="168"/>
    </location>
</feature>
<evidence type="ECO:0000256" key="2">
    <source>
        <dbReference type="ARBA" id="ARBA00022475"/>
    </source>
</evidence>
<keyword evidence="3 14" id="KW-0716">Sensory transduction</keyword>
<comment type="similarity">
    <text evidence="13">Belongs to the G-protein coupled receptor 1 family.</text>
</comment>
<keyword evidence="11" id="KW-0325">Glycoprotein</keyword>
<keyword evidence="8 14" id="KW-0472">Membrane</keyword>
<evidence type="ECO:0000256" key="7">
    <source>
        <dbReference type="ARBA" id="ARBA00023040"/>
    </source>
</evidence>
<evidence type="ECO:0000256" key="3">
    <source>
        <dbReference type="ARBA" id="ARBA00022606"/>
    </source>
</evidence>
<feature type="transmembrane region" description="Helical" evidence="14">
    <location>
        <begin position="200"/>
        <end position="226"/>
    </location>
</feature>
<keyword evidence="10 13" id="KW-0675">Receptor</keyword>
<dbReference type="PANTHER" id="PTHR24242:SF387">
    <property type="entry name" value="OLFACTORY RECEPTOR"/>
    <property type="match status" value="1"/>
</dbReference>
<keyword evidence="9" id="KW-1015">Disulfide bond</keyword>
<feature type="transmembrane region" description="Helical" evidence="14">
    <location>
        <begin position="27"/>
        <end position="48"/>
    </location>
</feature>
<dbReference type="GO" id="GO:0005886">
    <property type="term" value="C:plasma membrane"/>
    <property type="evidence" value="ECO:0007669"/>
    <property type="project" value="UniProtKB-SubCell"/>
</dbReference>
<dbReference type="PRINTS" id="PR00237">
    <property type="entry name" value="GPCRRHODOPSN"/>
</dbReference>
<evidence type="ECO:0000256" key="11">
    <source>
        <dbReference type="ARBA" id="ARBA00023180"/>
    </source>
</evidence>
<dbReference type="PRINTS" id="PR00245">
    <property type="entry name" value="OLFACTORYR"/>
</dbReference>
<reference evidence="17" key="1">
    <citation type="journal article" date="2016" name="Nature">
        <title>Genome evolution in the allotetraploid frog Xenopus laevis.</title>
        <authorList>
            <person name="Session A.M."/>
            <person name="Uno Y."/>
            <person name="Kwon T."/>
            <person name="Chapman J.A."/>
            <person name="Toyoda A."/>
            <person name="Takahashi S."/>
            <person name="Fukui A."/>
            <person name="Hikosaka A."/>
            <person name="Suzuki A."/>
            <person name="Kondo M."/>
            <person name="van Heeringen S.J."/>
            <person name="Quigley I."/>
            <person name="Heinz S."/>
            <person name="Ogino H."/>
            <person name="Ochi H."/>
            <person name="Hellsten U."/>
            <person name="Lyons J.B."/>
            <person name="Simakov O."/>
            <person name="Putnam N."/>
            <person name="Stites J."/>
            <person name="Kuroki Y."/>
            <person name="Tanaka T."/>
            <person name="Michiue T."/>
            <person name="Watanabe M."/>
            <person name="Bogdanovic O."/>
            <person name="Lister R."/>
            <person name="Georgiou G."/>
            <person name="Paranjpe S.S."/>
            <person name="van Kruijsbergen I."/>
            <person name="Shu S."/>
            <person name="Carlson J."/>
            <person name="Kinoshita T."/>
            <person name="Ohta Y."/>
            <person name="Mawaribuchi S."/>
            <person name="Jenkins J."/>
            <person name="Grimwood J."/>
            <person name="Schmutz J."/>
            <person name="Mitros T."/>
            <person name="Mozaffari S.V."/>
            <person name="Suzuki Y."/>
            <person name="Haramoto Y."/>
            <person name="Yamamoto T.S."/>
            <person name="Takagi C."/>
            <person name="Heald R."/>
            <person name="Miller K."/>
            <person name="Haudenschild C."/>
            <person name="Kitzman J."/>
            <person name="Nakayama T."/>
            <person name="Izutsu Y."/>
            <person name="Robert J."/>
            <person name="Fortriede J."/>
            <person name="Burns K."/>
            <person name="Lotay V."/>
            <person name="Karimi K."/>
            <person name="Yasuoka Y."/>
            <person name="Dichmann D.S."/>
            <person name="Flajnik M.F."/>
            <person name="Houston D.W."/>
            <person name="Shendure J."/>
            <person name="DuPasquier L."/>
            <person name="Vize P.D."/>
            <person name="Zorn A.M."/>
            <person name="Ito M."/>
            <person name="Marcotte E.M."/>
            <person name="Wallingford J.B."/>
            <person name="Ito Y."/>
            <person name="Asashima M."/>
            <person name="Ueno N."/>
            <person name="Matsuda Y."/>
            <person name="Veenstra G.J."/>
            <person name="Fujiyama A."/>
            <person name="Harland R.M."/>
            <person name="Taira M."/>
            <person name="Rokhsar D.S."/>
        </authorList>
    </citation>
    <scope>NUCLEOTIDE SEQUENCE [LARGE SCALE GENOMIC DNA]</scope>
    <source>
        <strain evidence="17">J</strain>
    </source>
</reference>
<dbReference type="InterPro" id="IPR000276">
    <property type="entry name" value="GPCR_Rhodpsn"/>
</dbReference>
<accession>A0A974C4P2</accession>
<dbReference type="GO" id="GO:0004984">
    <property type="term" value="F:olfactory receptor activity"/>
    <property type="evidence" value="ECO:0007669"/>
    <property type="project" value="InterPro"/>
</dbReference>
<feature type="transmembrane region" description="Helical" evidence="14">
    <location>
        <begin position="60"/>
        <end position="82"/>
    </location>
</feature>
<dbReference type="EMBL" id="CM004481">
    <property type="protein sequence ID" value="OCT66429.1"/>
    <property type="molecule type" value="Genomic_DNA"/>
</dbReference>
<evidence type="ECO:0000256" key="12">
    <source>
        <dbReference type="ARBA" id="ARBA00023224"/>
    </source>
</evidence>
<evidence type="ECO:0000256" key="1">
    <source>
        <dbReference type="ARBA" id="ARBA00004651"/>
    </source>
</evidence>
<evidence type="ECO:0000256" key="14">
    <source>
        <dbReference type="RuleBase" id="RU363047"/>
    </source>
</evidence>
<evidence type="ECO:0000313" key="17">
    <source>
        <dbReference type="Proteomes" id="UP000694892"/>
    </source>
</evidence>
<evidence type="ECO:0000256" key="5">
    <source>
        <dbReference type="ARBA" id="ARBA00022725"/>
    </source>
</evidence>
<keyword evidence="4 13" id="KW-0812">Transmembrane</keyword>
<evidence type="ECO:0000259" key="15">
    <source>
        <dbReference type="PROSITE" id="PS50262"/>
    </source>
</evidence>
<sequence length="317" mass="35499">MNIRNQTTPRPVILLGLHVYYKLKAPLFLLIFILYILTLIGNVLIVALVSSSPSLHHPMFFFLSHLSLSDILLTTNIVPIMLCGILRGEVTLSIVDCIAQFHIFGASLALESFLLTVMSFDRYLAICNPLRYMSIMNKKLRLQLVVFCWFLSFSISTAGALSISRLIFCGPNVIDHFFCDFFPILQLSCSDTSVVELEQILIAAPTSVIPVVFIVGTYIRIFITVLRIPSTTGRQKAFSTFSSHLSVVSIFFGSLIGLYVAPPSGNYLSINKVISVLYTVVTPLSNCIIYSLRNSELRLAFKKYVSIFFECEKVSQH</sequence>
<dbReference type="InterPro" id="IPR050939">
    <property type="entry name" value="Olfactory_GPCR1"/>
</dbReference>
<comment type="subcellular location">
    <subcellularLocation>
        <location evidence="1 14">Cell membrane</location>
        <topology evidence="1 14">Multi-pass membrane protein</topology>
    </subcellularLocation>
</comment>
<dbReference type="InterPro" id="IPR000725">
    <property type="entry name" value="Olfact_rcpt"/>
</dbReference>
<dbReference type="OMA" id="IETLEMY"/>
<feature type="transmembrane region" description="Helical" evidence="14">
    <location>
        <begin position="238"/>
        <end position="261"/>
    </location>
</feature>
<dbReference type="PROSITE" id="PS50262">
    <property type="entry name" value="G_PROTEIN_RECEP_F1_2"/>
    <property type="match status" value="1"/>
</dbReference>
<gene>
    <name evidence="16" type="ORF">XELAEV_18042679mg</name>
</gene>
<dbReference type="GO" id="GO:0004930">
    <property type="term" value="F:G protein-coupled receptor activity"/>
    <property type="evidence" value="ECO:0007669"/>
    <property type="project" value="UniProtKB-KW"/>
</dbReference>
<dbReference type="Pfam" id="PF13853">
    <property type="entry name" value="7tm_4"/>
    <property type="match status" value="1"/>
</dbReference>
<evidence type="ECO:0000256" key="9">
    <source>
        <dbReference type="ARBA" id="ARBA00023157"/>
    </source>
</evidence>
<dbReference type="Proteomes" id="UP000694892">
    <property type="component" value="Chromosome 8S"/>
</dbReference>
<feature type="domain" description="G-protein coupled receptors family 1 profile" evidence="15">
    <location>
        <begin position="41"/>
        <end position="290"/>
    </location>
</feature>
<dbReference type="AlphaFoldDB" id="A0A974C4P2"/>